<reference evidence="7 8" key="1">
    <citation type="submission" date="2018-10" db="EMBL/GenBank/DDBJ databases">
        <title>Draft genome sequence of Aquitalea MWU14-2217 isolated from a wild cranberry bog in Provincetown, Massachusetts.</title>
        <authorList>
            <person name="Ebadzadsahrai G."/>
            <person name="Soby S."/>
        </authorList>
    </citation>
    <scope>NUCLEOTIDE SEQUENCE [LARGE SCALE GENOMIC DNA]</scope>
    <source>
        <strain evidence="7 8">MWU14-2217</strain>
    </source>
</reference>
<dbReference type="PANTHER" id="PTHR43085">
    <property type="entry name" value="HEXOKINASE FAMILY MEMBER"/>
    <property type="match status" value="1"/>
</dbReference>
<dbReference type="InterPro" id="IPR002173">
    <property type="entry name" value="Carboh/pur_kinase_PfkB_CS"/>
</dbReference>
<keyword evidence="3" id="KW-0547">Nucleotide-binding</keyword>
<sequence>MFLVCGEALFDFFVDQPASADCWPQLRYQAVPGGSPFNVAIGLARLGQRAALFSGVSQDFLGRQLLSVLQQEGVDCHHLQRRDLPTTLALVGVDAAGKPQYSFYGSKAPEASLSLADLPPLDAAVQGIHVGSYALVSHPTGDSLQQLVARESAKRLISLDPNIRLNVEPDLDRWRSVLDFHANHAHLIKVSDEDLQLLYPDLPVEEAARRWLGGQCSLLILTRGGEGVTVFSPQHGEWSLPAQPVDVVDSVGAGDTFQAALLCYLAEQGLASPAALARLSRDEIDSLLQFAIRAAAITCSRRGPDLPRRAELLPA</sequence>
<evidence type="ECO:0000256" key="1">
    <source>
        <dbReference type="ARBA" id="ARBA00010688"/>
    </source>
</evidence>
<keyword evidence="4 7" id="KW-0418">Kinase</keyword>
<protein>
    <submittedName>
        <fullName evidence="7">Carbohydrate kinase</fullName>
    </submittedName>
</protein>
<dbReference type="PROSITE" id="PS00584">
    <property type="entry name" value="PFKB_KINASES_2"/>
    <property type="match status" value="1"/>
</dbReference>
<dbReference type="InterPro" id="IPR050306">
    <property type="entry name" value="PfkB_Carbo_kinase"/>
</dbReference>
<dbReference type="CDD" id="cd01167">
    <property type="entry name" value="bac_FRK"/>
    <property type="match status" value="1"/>
</dbReference>
<dbReference type="RefSeq" id="WP_103525917.1">
    <property type="nucleotide sequence ID" value="NZ_JAIZDC010000001.1"/>
</dbReference>
<keyword evidence="5" id="KW-0067">ATP-binding</keyword>
<dbReference type="OrthoDB" id="9779730at2"/>
<dbReference type="GO" id="GO:0016301">
    <property type="term" value="F:kinase activity"/>
    <property type="evidence" value="ECO:0007669"/>
    <property type="project" value="UniProtKB-KW"/>
</dbReference>
<feature type="domain" description="Carbohydrate kinase PfkB" evidence="6">
    <location>
        <begin position="24"/>
        <end position="306"/>
    </location>
</feature>
<organism evidence="7 8">
    <name type="scientific">Aquitalea palustris</name>
    <dbReference type="NCBI Taxonomy" id="2480983"/>
    <lineage>
        <taxon>Bacteria</taxon>
        <taxon>Pseudomonadati</taxon>
        <taxon>Pseudomonadota</taxon>
        <taxon>Betaproteobacteria</taxon>
        <taxon>Neisseriales</taxon>
        <taxon>Chromobacteriaceae</taxon>
        <taxon>Aquitalea</taxon>
    </lineage>
</organism>
<dbReference type="Proteomes" id="UP000274139">
    <property type="component" value="Unassembled WGS sequence"/>
</dbReference>
<evidence type="ECO:0000313" key="8">
    <source>
        <dbReference type="Proteomes" id="UP000274139"/>
    </source>
</evidence>
<evidence type="ECO:0000256" key="4">
    <source>
        <dbReference type="ARBA" id="ARBA00022777"/>
    </source>
</evidence>
<evidence type="ECO:0000256" key="2">
    <source>
        <dbReference type="ARBA" id="ARBA00022679"/>
    </source>
</evidence>
<dbReference type="Gene3D" id="3.40.1190.20">
    <property type="match status" value="1"/>
</dbReference>
<dbReference type="InterPro" id="IPR011611">
    <property type="entry name" value="PfkB_dom"/>
</dbReference>
<dbReference type="InterPro" id="IPR029056">
    <property type="entry name" value="Ribokinase-like"/>
</dbReference>
<name>A0A454JEQ2_9NEIS</name>
<comment type="caution">
    <text evidence="7">The sequence shown here is derived from an EMBL/GenBank/DDBJ whole genome shotgun (WGS) entry which is preliminary data.</text>
</comment>
<evidence type="ECO:0000256" key="5">
    <source>
        <dbReference type="ARBA" id="ARBA00022840"/>
    </source>
</evidence>
<dbReference type="GO" id="GO:0005524">
    <property type="term" value="F:ATP binding"/>
    <property type="evidence" value="ECO:0007669"/>
    <property type="project" value="UniProtKB-KW"/>
</dbReference>
<keyword evidence="2" id="KW-0808">Transferase</keyword>
<comment type="similarity">
    <text evidence="1">Belongs to the carbohydrate kinase PfkB family.</text>
</comment>
<dbReference type="Pfam" id="PF00294">
    <property type="entry name" value="PfkB"/>
    <property type="match status" value="1"/>
</dbReference>
<accession>A0A454JEQ2</accession>
<dbReference type="AlphaFoldDB" id="A0A454JEQ2"/>
<dbReference type="SUPFAM" id="SSF53613">
    <property type="entry name" value="Ribokinase-like"/>
    <property type="match status" value="1"/>
</dbReference>
<evidence type="ECO:0000259" key="6">
    <source>
        <dbReference type="Pfam" id="PF00294"/>
    </source>
</evidence>
<dbReference type="PANTHER" id="PTHR43085:SF1">
    <property type="entry name" value="PSEUDOURIDINE KINASE-RELATED"/>
    <property type="match status" value="1"/>
</dbReference>
<gene>
    <name evidence="7" type="ORF">EAY64_16925</name>
</gene>
<proteinExistence type="inferred from homology"/>
<evidence type="ECO:0000256" key="3">
    <source>
        <dbReference type="ARBA" id="ARBA00022741"/>
    </source>
</evidence>
<dbReference type="EMBL" id="RFAR01000078">
    <property type="protein sequence ID" value="RMC93589.1"/>
    <property type="molecule type" value="Genomic_DNA"/>
</dbReference>
<evidence type="ECO:0000313" key="7">
    <source>
        <dbReference type="EMBL" id="RMC93589.1"/>
    </source>
</evidence>
<keyword evidence="8" id="KW-1185">Reference proteome</keyword>